<gene>
    <name evidence="1" type="ORF">TESG_06992</name>
</gene>
<protein>
    <submittedName>
        <fullName evidence="1">Uncharacterized protein</fullName>
    </submittedName>
</protein>
<evidence type="ECO:0000313" key="1">
    <source>
        <dbReference type="EMBL" id="EGD99650.1"/>
    </source>
</evidence>
<proteinExistence type="predicted"/>
<dbReference type="EMBL" id="GG698524">
    <property type="protein sequence ID" value="EGD99650.1"/>
    <property type="molecule type" value="Genomic_DNA"/>
</dbReference>
<reference evidence="2" key="1">
    <citation type="journal article" date="2012" name="MBio">
        <title>Comparative genome analysis of Trichophyton rubrum and related dermatophytes reveals candidate genes involved in infection.</title>
        <authorList>
            <person name="Martinez D.A."/>
            <person name="Oliver B.G."/>
            <person name="Graeser Y."/>
            <person name="Goldberg J.M."/>
            <person name="Li W."/>
            <person name="Martinez-Rossi N.M."/>
            <person name="Monod M."/>
            <person name="Shelest E."/>
            <person name="Barton R.C."/>
            <person name="Birch E."/>
            <person name="Brakhage A.A."/>
            <person name="Chen Z."/>
            <person name="Gurr S.J."/>
            <person name="Heiman D."/>
            <person name="Heitman J."/>
            <person name="Kosti I."/>
            <person name="Rossi A."/>
            <person name="Saif S."/>
            <person name="Samalova M."/>
            <person name="Saunders C.W."/>
            <person name="Shea T."/>
            <person name="Summerbell R.C."/>
            <person name="Xu J."/>
            <person name="Young S."/>
            <person name="Zeng Q."/>
            <person name="Birren B.W."/>
            <person name="Cuomo C.A."/>
            <person name="White T.C."/>
        </authorList>
    </citation>
    <scope>NUCLEOTIDE SEQUENCE [LARGE SCALE GENOMIC DNA]</scope>
    <source>
        <strain evidence="2">CBS 112818</strain>
    </source>
</reference>
<dbReference type="AlphaFoldDB" id="F2S7V1"/>
<name>F2S7V1_TRIT1</name>
<sequence>MTRFGATTCSPHVFALPDPSTKHGWADIIAGRGWRSQEARGNKQGVLEGVEAEQDGMWGGGPADIWEARRTLRTSTYSPYRWFWFDKSFECVEQVGSERCCFVDDVTSRTIRSALHRRLRILSVCLFERQ</sequence>
<dbReference type="HOGENOM" id="CLU_1939640_0_0_1"/>
<accession>F2S7V1</accession>
<dbReference type="Proteomes" id="UP000009172">
    <property type="component" value="Unassembled WGS sequence"/>
</dbReference>
<keyword evidence="2" id="KW-1185">Reference proteome</keyword>
<organism evidence="1 2">
    <name type="scientific">Trichophyton tonsurans (strain CBS 112818)</name>
    <name type="common">Scalp ringworm fungus</name>
    <dbReference type="NCBI Taxonomy" id="647933"/>
    <lineage>
        <taxon>Eukaryota</taxon>
        <taxon>Fungi</taxon>
        <taxon>Dikarya</taxon>
        <taxon>Ascomycota</taxon>
        <taxon>Pezizomycotina</taxon>
        <taxon>Eurotiomycetes</taxon>
        <taxon>Eurotiomycetidae</taxon>
        <taxon>Onygenales</taxon>
        <taxon>Arthrodermataceae</taxon>
        <taxon>Trichophyton</taxon>
    </lineage>
</organism>
<evidence type="ECO:0000313" key="2">
    <source>
        <dbReference type="Proteomes" id="UP000009172"/>
    </source>
</evidence>